<evidence type="ECO:0000256" key="2">
    <source>
        <dbReference type="ARBA" id="ARBA00023015"/>
    </source>
</evidence>
<dbReference type="PRINTS" id="PR00046">
    <property type="entry name" value="SIGMA70FCT"/>
</dbReference>
<evidence type="ECO:0000256" key="3">
    <source>
        <dbReference type="ARBA" id="ARBA00023082"/>
    </source>
</evidence>
<dbReference type="PANTHER" id="PTHR30376:SF3">
    <property type="entry name" value="RNA POLYMERASE SIGMA FACTOR RPOH"/>
    <property type="match status" value="1"/>
</dbReference>
<keyword evidence="4" id="KW-0238">DNA-binding</keyword>
<dbReference type="GO" id="GO:0006352">
    <property type="term" value="P:DNA-templated transcription initiation"/>
    <property type="evidence" value="ECO:0007669"/>
    <property type="project" value="InterPro"/>
</dbReference>
<dbReference type="OrthoDB" id="9809557at2"/>
<dbReference type="Gene3D" id="1.10.10.10">
    <property type="entry name" value="Winged helix-like DNA-binding domain superfamily/Winged helix DNA-binding domain"/>
    <property type="match status" value="1"/>
</dbReference>
<reference evidence="8 9" key="1">
    <citation type="journal article" date="2019" name="ISME J.">
        <title>Deianiraea, an extracellular bacterium associated with the ciliate Paramecium, suggests an alternative scenario for the evolution of Rickettsiales.</title>
        <authorList>
            <person name="Castelli M."/>
            <person name="Sabaneyeva E."/>
            <person name="Lanzoni O."/>
            <person name="Lebedeva N."/>
            <person name="Floriano A.M."/>
            <person name="Gaiarsa S."/>
            <person name="Benken K."/>
            <person name="Modeo L."/>
            <person name="Bandi C."/>
            <person name="Potekhin A."/>
            <person name="Sassera D."/>
            <person name="Petroni G."/>
        </authorList>
    </citation>
    <scope>NUCLEOTIDE SEQUENCE [LARGE SCALE GENOMIC DNA]</scope>
    <source>
        <strain evidence="8">CyL4-1</strain>
    </source>
</reference>
<dbReference type="NCBIfam" id="TIGR02937">
    <property type="entry name" value="sigma70-ECF"/>
    <property type="match status" value="1"/>
</dbReference>
<keyword evidence="3" id="KW-0731">Sigma factor</keyword>
<dbReference type="Pfam" id="PF04545">
    <property type="entry name" value="Sigma70_r4"/>
    <property type="match status" value="1"/>
</dbReference>
<keyword evidence="5" id="KW-0804">Transcription</keyword>
<dbReference type="Pfam" id="PF04542">
    <property type="entry name" value="Sigma70_r2"/>
    <property type="match status" value="1"/>
</dbReference>
<dbReference type="InterPro" id="IPR007627">
    <property type="entry name" value="RNA_pol_sigma70_r2"/>
</dbReference>
<keyword evidence="2" id="KW-0805">Transcription regulation</keyword>
<gene>
    <name evidence="8" type="ORF">Deia_00336</name>
</gene>
<name>A0A5B8XCU9_9RICK</name>
<dbReference type="GO" id="GO:0016987">
    <property type="term" value="F:sigma factor activity"/>
    <property type="evidence" value="ECO:0007669"/>
    <property type="project" value="UniProtKB-KW"/>
</dbReference>
<evidence type="ECO:0000256" key="4">
    <source>
        <dbReference type="ARBA" id="ARBA00023125"/>
    </source>
</evidence>
<dbReference type="GO" id="GO:0003677">
    <property type="term" value="F:DNA binding"/>
    <property type="evidence" value="ECO:0007669"/>
    <property type="project" value="UniProtKB-KW"/>
</dbReference>
<dbReference type="PANTHER" id="PTHR30376">
    <property type="entry name" value="SIGMA FACTOR RPOH HEAT SHOCK RELATED"/>
    <property type="match status" value="1"/>
</dbReference>
<dbReference type="InterPro" id="IPR013325">
    <property type="entry name" value="RNA_pol_sigma_r2"/>
</dbReference>
<dbReference type="AlphaFoldDB" id="A0A5B8XCU9"/>
<feature type="domain" description="RNA polymerase sigma-70 region 4" evidence="7">
    <location>
        <begin position="212"/>
        <end position="259"/>
    </location>
</feature>
<feature type="domain" description="RNA polymerase sigma-70 region 2" evidence="6">
    <location>
        <begin position="71"/>
        <end position="134"/>
    </location>
</feature>
<proteinExistence type="inferred from homology"/>
<evidence type="ECO:0000313" key="9">
    <source>
        <dbReference type="Proteomes" id="UP000321934"/>
    </source>
</evidence>
<evidence type="ECO:0000259" key="6">
    <source>
        <dbReference type="Pfam" id="PF04542"/>
    </source>
</evidence>
<dbReference type="InterPro" id="IPR050813">
    <property type="entry name" value="Sigma-70_Factor"/>
</dbReference>
<dbReference type="Proteomes" id="UP000321934">
    <property type="component" value="Chromosome"/>
</dbReference>
<comment type="similarity">
    <text evidence="1">Belongs to the sigma-70 factor family.</text>
</comment>
<keyword evidence="9" id="KW-1185">Reference proteome</keyword>
<dbReference type="InterPro" id="IPR014284">
    <property type="entry name" value="RNA_pol_sigma-70_dom"/>
</dbReference>
<dbReference type="InterPro" id="IPR000943">
    <property type="entry name" value="RNA_pol_sigma70"/>
</dbReference>
<evidence type="ECO:0000313" key="8">
    <source>
        <dbReference type="EMBL" id="QED23142.1"/>
    </source>
</evidence>
<dbReference type="EMBL" id="CP029077">
    <property type="protein sequence ID" value="QED23142.1"/>
    <property type="molecule type" value="Genomic_DNA"/>
</dbReference>
<evidence type="ECO:0000259" key="7">
    <source>
        <dbReference type="Pfam" id="PF04545"/>
    </source>
</evidence>
<evidence type="ECO:0000256" key="5">
    <source>
        <dbReference type="ARBA" id="ARBA00023163"/>
    </source>
</evidence>
<dbReference type="RefSeq" id="WP_146820434.1">
    <property type="nucleotide sequence ID" value="NZ_CP029077.1"/>
</dbReference>
<dbReference type="SUPFAM" id="SSF88659">
    <property type="entry name" value="Sigma3 and sigma4 domains of RNA polymerase sigma factors"/>
    <property type="match status" value="1"/>
</dbReference>
<accession>A0A5B8XCU9</accession>
<dbReference type="InterPro" id="IPR013324">
    <property type="entry name" value="RNA_pol_sigma_r3/r4-like"/>
</dbReference>
<dbReference type="InterPro" id="IPR007630">
    <property type="entry name" value="RNA_pol_sigma70_r4"/>
</dbReference>
<organism evidence="8 9">
    <name type="scientific">Candidatus Deianiraea vastatrix</name>
    <dbReference type="NCBI Taxonomy" id="2163644"/>
    <lineage>
        <taxon>Bacteria</taxon>
        <taxon>Pseudomonadati</taxon>
        <taxon>Pseudomonadota</taxon>
        <taxon>Alphaproteobacteria</taxon>
        <taxon>Rickettsiales</taxon>
        <taxon>Candidatus Deianiraeaceae</taxon>
        <taxon>Candidatus Deianiraea</taxon>
    </lineage>
</organism>
<sequence length="263" mass="30366">MTTLIKDLSDENQDITNVVSTDLRSVDDAQLALSSYIAYVNSIPILDIQEESRLAMDYFENKNKIAANIIIKAHLRLVVKIAYQFSGYKMSIMELISEGNYGLIKAMEKFDPRRGFRFATYAIWWIRAKIQEYIMNSFSMVKNGGIAAYKRMFFNQGEVKKSDQILQLNGQILNDVPLDDISSDYIASKDDIVLDCDKEIKIDKIKKIINEKLNSREKEIVYYRIISDNLLTLDEISKKFSISKERVRQIYENAIVKIQSAII</sequence>
<evidence type="ECO:0000256" key="1">
    <source>
        <dbReference type="ARBA" id="ARBA00007788"/>
    </source>
</evidence>
<dbReference type="InterPro" id="IPR036388">
    <property type="entry name" value="WH-like_DNA-bd_sf"/>
</dbReference>
<dbReference type="Gene3D" id="1.10.601.10">
    <property type="entry name" value="RNA Polymerase Primary Sigma Factor"/>
    <property type="match status" value="1"/>
</dbReference>
<protein>
    <submittedName>
        <fullName evidence="8">Sigma-32 factor RpoH</fullName>
    </submittedName>
</protein>
<dbReference type="SUPFAM" id="SSF88946">
    <property type="entry name" value="Sigma2 domain of RNA polymerase sigma factors"/>
    <property type="match status" value="1"/>
</dbReference>